<reference evidence="2 3" key="1">
    <citation type="journal article" date="2015" name="Genome Biol. Evol.">
        <title>Comparative Genomics of a Bacterivorous Green Alga Reveals Evolutionary Causalities and Consequences of Phago-Mixotrophic Mode of Nutrition.</title>
        <authorList>
            <person name="Burns J.A."/>
            <person name="Paasch A."/>
            <person name="Narechania A."/>
            <person name="Kim E."/>
        </authorList>
    </citation>
    <scope>NUCLEOTIDE SEQUENCE [LARGE SCALE GENOMIC DNA]</scope>
    <source>
        <strain evidence="2 3">PLY_AMNH</strain>
    </source>
</reference>
<sequence>AELTPHGEALSWLPHRGGGGAGAELAPHGEVGRALREALLTGGARLTPHGEVGRALSLVPTGSSPHTEGGGAGAEPAPHGEVGQAELTPHGEAGSPRGGGAGAELAPHREVGQALSRLPTGRCAGEQRRGIPELEAPLPPASLAASCRVSLHHLRAPLARGYYIFPGNLTTESPPMESIPLWAARGTHQPEPSDGIHSFMGRAWNPSTREKELPAVEEHPVQPPGNVRSVMGFVRAAGRPSTQQVVNPCKLPGQWLWT</sequence>
<proteinExistence type="predicted"/>
<feature type="compositionally biased region" description="Low complexity" evidence="1">
    <location>
        <begin position="74"/>
        <end position="83"/>
    </location>
</feature>
<accession>A0AAE0FAT2</accession>
<comment type="caution">
    <text evidence="2">The sequence shown here is derived from an EMBL/GenBank/DDBJ whole genome shotgun (WGS) entry which is preliminary data.</text>
</comment>
<dbReference type="AlphaFoldDB" id="A0AAE0FAT2"/>
<dbReference type="EMBL" id="LGRX02021927">
    <property type="protein sequence ID" value="KAK3256154.1"/>
    <property type="molecule type" value="Genomic_DNA"/>
</dbReference>
<keyword evidence="3" id="KW-1185">Reference proteome</keyword>
<organism evidence="2 3">
    <name type="scientific">Cymbomonas tetramitiformis</name>
    <dbReference type="NCBI Taxonomy" id="36881"/>
    <lineage>
        <taxon>Eukaryota</taxon>
        <taxon>Viridiplantae</taxon>
        <taxon>Chlorophyta</taxon>
        <taxon>Pyramimonadophyceae</taxon>
        <taxon>Pyramimonadales</taxon>
        <taxon>Pyramimonadaceae</taxon>
        <taxon>Cymbomonas</taxon>
    </lineage>
</organism>
<evidence type="ECO:0000256" key="1">
    <source>
        <dbReference type="SAM" id="MobiDB-lite"/>
    </source>
</evidence>
<evidence type="ECO:0000313" key="3">
    <source>
        <dbReference type="Proteomes" id="UP001190700"/>
    </source>
</evidence>
<feature type="region of interest" description="Disordered" evidence="1">
    <location>
        <begin position="55"/>
        <end position="104"/>
    </location>
</feature>
<dbReference type="Proteomes" id="UP001190700">
    <property type="component" value="Unassembled WGS sequence"/>
</dbReference>
<name>A0AAE0FAT2_9CHLO</name>
<feature type="non-terminal residue" evidence="2">
    <location>
        <position position="1"/>
    </location>
</feature>
<gene>
    <name evidence="2" type="ORF">CYMTET_34696</name>
</gene>
<feature type="region of interest" description="Disordered" evidence="1">
    <location>
        <begin position="1"/>
        <end position="25"/>
    </location>
</feature>
<evidence type="ECO:0000313" key="2">
    <source>
        <dbReference type="EMBL" id="KAK3256154.1"/>
    </source>
</evidence>
<protein>
    <submittedName>
        <fullName evidence="2">Uncharacterized protein</fullName>
    </submittedName>
</protein>